<evidence type="ECO:0000259" key="5">
    <source>
        <dbReference type="Pfam" id="PF02838"/>
    </source>
</evidence>
<evidence type="ECO:0000256" key="1">
    <source>
        <dbReference type="ARBA" id="ARBA00006285"/>
    </source>
</evidence>
<comment type="similarity">
    <text evidence="1">Belongs to the glycosyl hydrolase 20 family.</text>
</comment>
<dbReference type="eggNOG" id="COG3525">
    <property type="taxonomic scope" value="Bacteria"/>
</dbReference>
<protein>
    <submittedName>
        <fullName evidence="6">Glycosyl hydrolase family 20, catalytic domain protein</fullName>
    </submittedName>
</protein>
<evidence type="ECO:0000256" key="2">
    <source>
        <dbReference type="ARBA" id="ARBA00022801"/>
    </source>
</evidence>
<feature type="domain" description="Beta-hexosaminidase bacterial type N-terminal" evidence="5">
    <location>
        <begin position="38"/>
        <end position="162"/>
    </location>
</feature>
<accession>B3JFS5</accession>
<reference evidence="6 7" key="1">
    <citation type="submission" date="2008-04" db="EMBL/GenBank/DDBJ databases">
        <title>Draft genome sequence of Bacteroides coprocola (DSM 17136).</title>
        <authorList>
            <person name="Sudarsanam P."/>
            <person name="Ley R."/>
            <person name="Guruge J."/>
            <person name="Turnbaugh P.J."/>
            <person name="Mahowald M."/>
            <person name="Liep D."/>
            <person name="Gordon J."/>
        </authorList>
    </citation>
    <scope>NUCLEOTIDE SEQUENCE [LARGE SCALE GENOMIC DNA]</scope>
    <source>
        <strain evidence="6 7">DSM 17136</strain>
    </source>
</reference>
<evidence type="ECO:0000313" key="7">
    <source>
        <dbReference type="Proteomes" id="UP000003146"/>
    </source>
</evidence>
<dbReference type="InterPro" id="IPR025705">
    <property type="entry name" value="Beta_hexosaminidase_sua/sub"/>
</dbReference>
<dbReference type="Gene3D" id="3.20.20.80">
    <property type="entry name" value="Glycosidases"/>
    <property type="match status" value="1"/>
</dbReference>
<dbReference type="SUPFAM" id="SSF55545">
    <property type="entry name" value="beta-N-acetylhexosaminidase-like domain"/>
    <property type="match status" value="1"/>
</dbReference>
<dbReference type="InterPro" id="IPR029018">
    <property type="entry name" value="Hex-like_dom2"/>
</dbReference>
<dbReference type="PANTHER" id="PTHR43678">
    <property type="entry name" value="PUTATIVE (AFU_ORTHOLOGUE AFUA_2G00640)-RELATED"/>
    <property type="match status" value="1"/>
</dbReference>
<dbReference type="GO" id="GO:0005975">
    <property type="term" value="P:carbohydrate metabolic process"/>
    <property type="evidence" value="ECO:0007669"/>
    <property type="project" value="InterPro"/>
</dbReference>
<dbReference type="Gene3D" id="3.30.379.10">
    <property type="entry name" value="Chitobiase/beta-hexosaminidase domain 2-like"/>
    <property type="match status" value="1"/>
</dbReference>
<keyword evidence="3" id="KW-0326">Glycosidase</keyword>
<organism evidence="6 7">
    <name type="scientific">Phocaeicola coprocola DSM 17136</name>
    <dbReference type="NCBI Taxonomy" id="470145"/>
    <lineage>
        <taxon>Bacteria</taxon>
        <taxon>Pseudomonadati</taxon>
        <taxon>Bacteroidota</taxon>
        <taxon>Bacteroidia</taxon>
        <taxon>Bacteroidales</taxon>
        <taxon>Bacteroidaceae</taxon>
        <taxon>Phocaeicola</taxon>
    </lineage>
</organism>
<keyword evidence="2 6" id="KW-0378">Hydrolase</keyword>
<name>B3JFS5_9BACT</name>
<dbReference type="HOGENOM" id="CLU_929553_0_0_10"/>
<dbReference type="EMBL" id="ABIY02000058">
    <property type="protein sequence ID" value="EDV02236.1"/>
    <property type="molecule type" value="Genomic_DNA"/>
</dbReference>
<feature type="domain" description="Glycoside hydrolase family 20 catalytic" evidence="4">
    <location>
        <begin position="166"/>
        <end position="283"/>
    </location>
</feature>
<dbReference type="InterPro" id="IPR015882">
    <property type="entry name" value="HEX_bac_N"/>
</dbReference>
<dbReference type="Pfam" id="PF00728">
    <property type="entry name" value="Glyco_hydro_20"/>
    <property type="match status" value="1"/>
</dbReference>
<evidence type="ECO:0000256" key="3">
    <source>
        <dbReference type="ARBA" id="ARBA00023295"/>
    </source>
</evidence>
<proteinExistence type="inferred from homology"/>
<dbReference type="GO" id="GO:0004563">
    <property type="term" value="F:beta-N-acetylhexosaminidase activity"/>
    <property type="evidence" value="ECO:0007669"/>
    <property type="project" value="InterPro"/>
</dbReference>
<dbReference type="InterPro" id="IPR015883">
    <property type="entry name" value="Glyco_hydro_20_cat"/>
</dbReference>
<dbReference type="PANTHER" id="PTHR43678:SF1">
    <property type="entry name" value="BETA-N-ACETYLHEXOSAMINIDASE"/>
    <property type="match status" value="1"/>
</dbReference>
<dbReference type="Proteomes" id="UP000003146">
    <property type="component" value="Unassembled WGS sequence"/>
</dbReference>
<dbReference type="AlphaFoldDB" id="B3JFS5"/>
<dbReference type="Pfam" id="PF02838">
    <property type="entry name" value="Glyco_hydro_20b"/>
    <property type="match status" value="1"/>
</dbReference>
<dbReference type="STRING" id="470145.BACCOP_00726"/>
<reference evidence="6 7" key="2">
    <citation type="submission" date="2008-04" db="EMBL/GenBank/DDBJ databases">
        <authorList>
            <person name="Fulton L."/>
            <person name="Clifton S."/>
            <person name="Fulton B."/>
            <person name="Xu J."/>
            <person name="Minx P."/>
            <person name="Pepin K.H."/>
            <person name="Johnson M."/>
            <person name="Thiruvilangam P."/>
            <person name="Bhonagiri V."/>
            <person name="Nash W.E."/>
            <person name="Mardis E.R."/>
            <person name="Wilson R.K."/>
        </authorList>
    </citation>
    <scope>NUCLEOTIDE SEQUENCE [LARGE SCALE GENOMIC DNA]</scope>
    <source>
        <strain evidence="6 7">DSM 17136</strain>
    </source>
</reference>
<dbReference type="InterPro" id="IPR017853">
    <property type="entry name" value="GH"/>
</dbReference>
<sequence length="299" mass="34286">MISYFKTLNLKSNKMKHLILFGIMWLCGLMTVVAQNVPQVIPALQQWKPTKGKMVLPESGKVIISSDEEGALKQSAEILVQDLKEMFGWNYRVVIGKQEKGAVFLTLSKPDKTLGDEGYRMDVRNGVTIEAPTAKGVFWGTRTLLQMIHNQPDGLMRGQATDFPLYPNRGFMIDVARKFFTMDYLRDYVKILSFYKLNELQVHLNDNGFVEFFGNDWDKTYAAFRLESERYPGLTAKDGSYTKAEFQDFQKMAATYGVNVIPEIDVPAHSLAFTHYNPRLAADNKEYGMDHLDLYKQMW</sequence>
<dbReference type="SUPFAM" id="SSF51445">
    <property type="entry name" value="(Trans)glycosidases"/>
    <property type="match status" value="1"/>
</dbReference>
<dbReference type="InterPro" id="IPR052764">
    <property type="entry name" value="GH20_Enzymes"/>
</dbReference>
<gene>
    <name evidence="6" type="ORF">BACCOP_00726</name>
</gene>
<evidence type="ECO:0000259" key="4">
    <source>
        <dbReference type="Pfam" id="PF00728"/>
    </source>
</evidence>
<evidence type="ECO:0000313" key="6">
    <source>
        <dbReference type="EMBL" id="EDV02236.1"/>
    </source>
</evidence>
<comment type="caution">
    <text evidence="6">The sequence shown here is derived from an EMBL/GenBank/DDBJ whole genome shotgun (WGS) entry which is preliminary data.</text>
</comment>
<dbReference type="PRINTS" id="PR00738">
    <property type="entry name" value="GLHYDRLASE20"/>
</dbReference>